<evidence type="ECO:0000313" key="2">
    <source>
        <dbReference type="EMBL" id="NEB65761.1"/>
    </source>
</evidence>
<name>A0A6N9V6P4_STRMI</name>
<evidence type="ECO:0000313" key="3">
    <source>
        <dbReference type="Proteomes" id="UP000471648"/>
    </source>
</evidence>
<sequence>AHRLRRPDRTGRRAAPLPRVSSSQHGVNIAGVRH</sequence>
<gene>
    <name evidence="2" type="ORF">G3I39_01540</name>
</gene>
<comment type="caution">
    <text evidence="2">The sequence shown here is derived from an EMBL/GenBank/DDBJ whole genome shotgun (WGS) entry which is preliminary data.</text>
</comment>
<dbReference type="AlphaFoldDB" id="A0A6N9V6P4"/>
<feature type="region of interest" description="Disordered" evidence="1">
    <location>
        <begin position="1"/>
        <end position="34"/>
    </location>
</feature>
<reference evidence="2 3" key="1">
    <citation type="submission" date="2020-01" db="EMBL/GenBank/DDBJ databases">
        <title>Insect and environment-associated Actinomycetes.</title>
        <authorList>
            <person name="Currrie C."/>
            <person name="Chevrette M."/>
            <person name="Carlson C."/>
            <person name="Stubbendieck R."/>
            <person name="Wendt-Pienkowski E."/>
        </authorList>
    </citation>
    <scope>NUCLEOTIDE SEQUENCE [LARGE SCALE GENOMIC DNA]</scope>
    <source>
        <strain evidence="2 3">SID14438</strain>
    </source>
</reference>
<accession>A0A6N9V6P4</accession>
<feature type="non-terminal residue" evidence="2">
    <location>
        <position position="1"/>
    </location>
</feature>
<protein>
    <submittedName>
        <fullName evidence="2">GntR family transcriptional regulator</fullName>
    </submittedName>
</protein>
<evidence type="ECO:0000256" key="1">
    <source>
        <dbReference type="SAM" id="MobiDB-lite"/>
    </source>
</evidence>
<organism evidence="2 3">
    <name type="scientific">Streptomyces microflavus</name>
    <name type="common">Streptomyces lipmanii</name>
    <dbReference type="NCBI Taxonomy" id="1919"/>
    <lineage>
        <taxon>Bacteria</taxon>
        <taxon>Bacillati</taxon>
        <taxon>Actinomycetota</taxon>
        <taxon>Actinomycetes</taxon>
        <taxon>Kitasatosporales</taxon>
        <taxon>Streptomycetaceae</taxon>
        <taxon>Streptomyces</taxon>
    </lineage>
</organism>
<proteinExistence type="predicted"/>
<dbReference type="EMBL" id="JAAGME010000072">
    <property type="protein sequence ID" value="NEB65761.1"/>
    <property type="molecule type" value="Genomic_DNA"/>
</dbReference>
<dbReference type="Proteomes" id="UP000471648">
    <property type="component" value="Unassembled WGS sequence"/>
</dbReference>